<dbReference type="Gene3D" id="2.40.30.170">
    <property type="match status" value="1"/>
</dbReference>
<evidence type="ECO:0000259" key="4">
    <source>
        <dbReference type="Pfam" id="PF25989"/>
    </source>
</evidence>
<dbReference type="Gene3D" id="2.40.50.100">
    <property type="match status" value="1"/>
</dbReference>
<evidence type="ECO:0000313" key="6">
    <source>
        <dbReference type="Proteomes" id="UP000191110"/>
    </source>
</evidence>
<evidence type="ECO:0000256" key="1">
    <source>
        <dbReference type="ARBA" id="ARBA00009477"/>
    </source>
</evidence>
<dbReference type="Proteomes" id="UP000191110">
    <property type="component" value="Unassembled WGS sequence"/>
</dbReference>
<dbReference type="PANTHER" id="PTHR30469:SF15">
    <property type="entry name" value="HLYD FAMILY OF SECRETION PROTEINS"/>
    <property type="match status" value="1"/>
</dbReference>
<dbReference type="NCBIfam" id="TIGR01730">
    <property type="entry name" value="RND_mfp"/>
    <property type="match status" value="1"/>
</dbReference>
<dbReference type="PANTHER" id="PTHR30469">
    <property type="entry name" value="MULTIDRUG RESISTANCE PROTEIN MDTA"/>
    <property type="match status" value="1"/>
</dbReference>
<name>A0A1T2L774_9GAMM</name>
<dbReference type="GO" id="GO:1990281">
    <property type="term" value="C:efflux pump complex"/>
    <property type="evidence" value="ECO:0007669"/>
    <property type="project" value="TreeGrafter"/>
</dbReference>
<dbReference type="EMBL" id="MPRL01000015">
    <property type="protein sequence ID" value="OOZ40955.1"/>
    <property type="molecule type" value="Genomic_DNA"/>
</dbReference>
<dbReference type="Gene3D" id="2.40.420.20">
    <property type="match status" value="1"/>
</dbReference>
<keyword evidence="6" id="KW-1185">Reference proteome</keyword>
<dbReference type="InterPro" id="IPR058637">
    <property type="entry name" value="YknX-like_C"/>
</dbReference>
<dbReference type="SUPFAM" id="SSF111369">
    <property type="entry name" value="HlyD-like secretion proteins"/>
    <property type="match status" value="1"/>
</dbReference>
<feature type="coiled-coil region" evidence="2">
    <location>
        <begin position="95"/>
        <end position="129"/>
    </location>
</feature>
<keyword evidence="2" id="KW-0175">Coiled coil</keyword>
<protein>
    <submittedName>
        <fullName evidence="5">Uncharacterized protein</fullName>
    </submittedName>
</protein>
<evidence type="ECO:0000313" key="5">
    <source>
        <dbReference type="EMBL" id="OOZ40955.1"/>
    </source>
</evidence>
<dbReference type="Gene3D" id="1.10.287.470">
    <property type="entry name" value="Helix hairpin bin"/>
    <property type="match status" value="1"/>
</dbReference>
<dbReference type="Pfam" id="PF25954">
    <property type="entry name" value="Beta-barrel_RND_2"/>
    <property type="match status" value="1"/>
</dbReference>
<comment type="similarity">
    <text evidence="1">Belongs to the membrane fusion protein (MFP) (TC 8.A.1) family.</text>
</comment>
<accession>A0A1T2L774</accession>
<organism evidence="5 6">
    <name type="scientific">Solemya pervernicosa gill symbiont</name>
    <dbReference type="NCBI Taxonomy" id="642797"/>
    <lineage>
        <taxon>Bacteria</taxon>
        <taxon>Pseudomonadati</taxon>
        <taxon>Pseudomonadota</taxon>
        <taxon>Gammaproteobacteria</taxon>
        <taxon>sulfur-oxidizing symbionts</taxon>
    </lineage>
</organism>
<reference evidence="5 6" key="1">
    <citation type="submission" date="2016-11" db="EMBL/GenBank/DDBJ databases">
        <title>Mixed transmission modes and dynamic genome evolution in an obligate animal-bacterial symbiosis.</title>
        <authorList>
            <person name="Russell S.L."/>
            <person name="Corbett-Detig R.B."/>
            <person name="Cavanaugh C.M."/>
        </authorList>
    </citation>
    <scope>NUCLEOTIDE SEQUENCE [LARGE SCALE GENOMIC DNA]</scope>
    <source>
        <strain evidence="5">Sveles-Q1</strain>
    </source>
</reference>
<dbReference type="InterPro" id="IPR058792">
    <property type="entry name" value="Beta-barrel_RND_2"/>
</dbReference>
<feature type="domain" description="YknX-like C-terminal permuted SH3-like" evidence="4">
    <location>
        <begin position="275"/>
        <end position="340"/>
    </location>
</feature>
<dbReference type="GO" id="GO:0015562">
    <property type="term" value="F:efflux transmembrane transporter activity"/>
    <property type="evidence" value="ECO:0007669"/>
    <property type="project" value="TreeGrafter"/>
</dbReference>
<comment type="caution">
    <text evidence="5">The sequence shown here is derived from an EMBL/GenBank/DDBJ whole genome shotgun (WGS) entry which is preliminary data.</text>
</comment>
<gene>
    <name evidence="5" type="ORF">BOW53_05340</name>
</gene>
<dbReference type="AlphaFoldDB" id="A0A1T2L774"/>
<dbReference type="PROSITE" id="PS51257">
    <property type="entry name" value="PROKAR_LIPOPROTEIN"/>
    <property type="match status" value="1"/>
</dbReference>
<dbReference type="Pfam" id="PF25989">
    <property type="entry name" value="YknX_C"/>
    <property type="match status" value="1"/>
</dbReference>
<feature type="domain" description="CusB-like beta-barrel" evidence="3">
    <location>
        <begin position="197"/>
        <end position="266"/>
    </location>
</feature>
<dbReference type="RefSeq" id="WP_078483056.1">
    <property type="nucleotide sequence ID" value="NZ_MPRL01000015.1"/>
</dbReference>
<sequence length="355" mass="38771">MQRLIYLLTLSTALLITACGDQQANGDKKRPKQAHLVETIDVSLETAGHRTTLTGTLQARRQVEIHNQEDGRIVELPFFEGDQISEGDRLVSMERDLLKAQLDKASATRRQAELDLKRIERLVKQKLAADDQLARTRTALDVARAEERVLETRLQYTLISAPFDGILSARLASPGDIAPRHTHLLTLIDPASLITRVAVSELMLPALQTGDTLDVRIDALGERTFPGTILRIHPTLDEQSRQGIIEVEIKPVPAGARAGQLCRITLSTNLAERLLLPATAIQSGRSGSFVYRVDGEGKARQVEVVTGIHLGNRIEILDGLGAGDQIITRGFLGLRPGKAVIEPGKSKPEKGKAAN</sequence>
<evidence type="ECO:0000259" key="3">
    <source>
        <dbReference type="Pfam" id="PF25954"/>
    </source>
</evidence>
<dbReference type="InterPro" id="IPR006143">
    <property type="entry name" value="RND_pump_MFP"/>
</dbReference>
<evidence type="ECO:0000256" key="2">
    <source>
        <dbReference type="SAM" id="Coils"/>
    </source>
</evidence>
<proteinExistence type="inferred from homology"/>